<keyword evidence="3 5" id="KW-1133">Transmembrane helix</keyword>
<dbReference type="GO" id="GO:0016020">
    <property type="term" value="C:membrane"/>
    <property type="evidence" value="ECO:0007669"/>
    <property type="project" value="UniProtKB-SubCell"/>
</dbReference>
<gene>
    <name evidence="7" type="ORF">JL107_12415</name>
</gene>
<proteinExistence type="predicted"/>
<dbReference type="Proteomes" id="UP000663801">
    <property type="component" value="Unassembled WGS sequence"/>
</dbReference>
<dbReference type="AlphaFoldDB" id="A0A938YQ93"/>
<evidence type="ECO:0000313" key="7">
    <source>
        <dbReference type="EMBL" id="MBM9477248.1"/>
    </source>
</evidence>
<evidence type="ECO:0000256" key="2">
    <source>
        <dbReference type="ARBA" id="ARBA00022692"/>
    </source>
</evidence>
<dbReference type="EMBL" id="JAERWL010000010">
    <property type="protein sequence ID" value="MBM9477248.1"/>
    <property type="molecule type" value="Genomic_DNA"/>
</dbReference>
<dbReference type="GO" id="GO:0030416">
    <property type="term" value="P:methylamine metabolic process"/>
    <property type="evidence" value="ECO:0007669"/>
    <property type="project" value="InterPro"/>
</dbReference>
<reference evidence="7" key="1">
    <citation type="submission" date="2021-01" db="EMBL/GenBank/DDBJ databases">
        <title>KCTC 19127 draft genome.</title>
        <authorList>
            <person name="An D."/>
        </authorList>
    </citation>
    <scope>NUCLEOTIDE SEQUENCE</scope>
    <source>
        <strain evidence="7">KCTC 19127</strain>
    </source>
</reference>
<feature type="domain" description="Methylamine utilisation protein MauE" evidence="6">
    <location>
        <begin position="7"/>
        <end position="126"/>
    </location>
</feature>
<feature type="transmembrane region" description="Helical" evidence="5">
    <location>
        <begin position="109"/>
        <end position="127"/>
    </location>
</feature>
<protein>
    <recommendedName>
        <fullName evidence="6">Methylamine utilisation protein MauE domain-containing protein</fullName>
    </recommendedName>
</protein>
<evidence type="ECO:0000256" key="1">
    <source>
        <dbReference type="ARBA" id="ARBA00004141"/>
    </source>
</evidence>
<accession>A0A938YQ93</accession>
<keyword evidence="4 5" id="KW-0472">Membrane</keyword>
<dbReference type="InterPro" id="IPR009908">
    <property type="entry name" value="Methylamine_util_MauE"/>
</dbReference>
<feature type="transmembrane region" description="Helical" evidence="5">
    <location>
        <begin position="56"/>
        <end position="80"/>
    </location>
</feature>
<keyword evidence="2 5" id="KW-0812">Transmembrane</keyword>
<name>A0A938YQ93_9ACTN</name>
<dbReference type="RefSeq" id="WP_205257372.1">
    <property type="nucleotide sequence ID" value="NZ_BAAAPV010000001.1"/>
</dbReference>
<evidence type="ECO:0000256" key="4">
    <source>
        <dbReference type="ARBA" id="ARBA00023136"/>
    </source>
</evidence>
<comment type="subcellular location">
    <subcellularLocation>
        <location evidence="1">Membrane</location>
        <topology evidence="1">Multi-pass membrane protein</topology>
    </subcellularLocation>
</comment>
<feature type="transmembrane region" description="Helical" evidence="5">
    <location>
        <begin position="147"/>
        <end position="169"/>
    </location>
</feature>
<comment type="caution">
    <text evidence="7">The sequence shown here is derived from an EMBL/GenBank/DDBJ whole genome shotgun (WGS) entry which is preliminary data.</text>
</comment>
<evidence type="ECO:0000259" key="6">
    <source>
        <dbReference type="Pfam" id="PF07291"/>
    </source>
</evidence>
<evidence type="ECO:0000256" key="5">
    <source>
        <dbReference type="SAM" id="Phobius"/>
    </source>
</evidence>
<evidence type="ECO:0000256" key="3">
    <source>
        <dbReference type="ARBA" id="ARBA00022989"/>
    </source>
</evidence>
<keyword evidence="8" id="KW-1185">Reference proteome</keyword>
<dbReference type="Pfam" id="PF07291">
    <property type="entry name" value="MauE"/>
    <property type="match status" value="1"/>
</dbReference>
<evidence type="ECO:0000313" key="8">
    <source>
        <dbReference type="Proteomes" id="UP000663801"/>
    </source>
</evidence>
<sequence length="182" mass="17555">MIGLLGACALLLGAAGVAKVLRPAPTARAARALDLAIADRLSGHLSVRLLGGLEIVVAVSVLAGGGARAAAALALAYLLLTAVAVRLLTVAPDSDCGCFGTAREPVSRLHVVVNGACALVGVAAVLAPQPAFTAAVASATTSAGVTAGVALVIVVGVLAALLGALMTALPALMSARAKVATP</sequence>
<organism evidence="7 8">
    <name type="scientific">Nakamurella flavida</name>
    <dbReference type="NCBI Taxonomy" id="363630"/>
    <lineage>
        <taxon>Bacteria</taxon>
        <taxon>Bacillati</taxon>
        <taxon>Actinomycetota</taxon>
        <taxon>Actinomycetes</taxon>
        <taxon>Nakamurellales</taxon>
        <taxon>Nakamurellaceae</taxon>
        <taxon>Nakamurella</taxon>
    </lineage>
</organism>